<keyword evidence="5" id="KW-1185">Reference proteome</keyword>
<dbReference type="InterPro" id="IPR016181">
    <property type="entry name" value="Acyl_CoA_acyltransferase"/>
</dbReference>
<dbReference type="SUPFAM" id="SSF55729">
    <property type="entry name" value="Acyl-CoA N-acyltransferases (Nat)"/>
    <property type="match status" value="1"/>
</dbReference>
<feature type="domain" description="N-acetyltransferase" evidence="3">
    <location>
        <begin position="2"/>
        <end position="167"/>
    </location>
</feature>
<evidence type="ECO:0000256" key="2">
    <source>
        <dbReference type="ARBA" id="ARBA00023315"/>
    </source>
</evidence>
<dbReference type="PROSITE" id="PS51186">
    <property type="entry name" value="GNAT"/>
    <property type="match status" value="1"/>
</dbReference>
<dbReference type="PANTHER" id="PTHR43420">
    <property type="entry name" value="ACETYLTRANSFERASE"/>
    <property type="match status" value="1"/>
</dbReference>
<organism evidence="4 5">
    <name type="scientific">Paenibacillus terricola</name>
    <dbReference type="NCBI Taxonomy" id="2763503"/>
    <lineage>
        <taxon>Bacteria</taxon>
        <taxon>Bacillati</taxon>
        <taxon>Bacillota</taxon>
        <taxon>Bacilli</taxon>
        <taxon>Bacillales</taxon>
        <taxon>Paenibacillaceae</taxon>
        <taxon>Paenibacillus</taxon>
    </lineage>
</organism>
<evidence type="ECO:0000313" key="4">
    <source>
        <dbReference type="EMBL" id="MBD3918477.1"/>
    </source>
</evidence>
<sequence length="167" mass="19781">MLIIQPLHDDIQTIRNIFASCRRDLSAQNIHQWDDQYPNIEVIRDDIHNETIYAAVVDDRIAGVISFDDQEMDEYTTVDWSMNDGKYLIVHRLAVHPEFQRLGIAKRLMDFVHETCIKQQIQSVRLDVYSGNPHAVAFYERLGYEHRGQVMFPRRIQPFYCMEKVLR</sequence>
<reference evidence="4 5" key="1">
    <citation type="submission" date="2020-09" db="EMBL/GenBank/DDBJ databases">
        <title>Paenibacillus sp. strain PR3 16S rRNA gene Genome sequencing and assembly.</title>
        <authorList>
            <person name="Kim J."/>
        </authorList>
    </citation>
    <scope>NUCLEOTIDE SEQUENCE [LARGE SCALE GENOMIC DNA]</scope>
    <source>
        <strain evidence="4 5">PR3</strain>
    </source>
</reference>
<keyword evidence="1" id="KW-0808">Transferase</keyword>
<dbReference type="Proteomes" id="UP000609346">
    <property type="component" value="Unassembled WGS sequence"/>
</dbReference>
<dbReference type="RefSeq" id="WP_191202668.1">
    <property type="nucleotide sequence ID" value="NZ_JACXZA010000001.1"/>
</dbReference>
<name>A0ABR8MR59_9BACL</name>
<dbReference type="Gene3D" id="3.40.630.30">
    <property type="match status" value="1"/>
</dbReference>
<dbReference type="CDD" id="cd04301">
    <property type="entry name" value="NAT_SF"/>
    <property type="match status" value="1"/>
</dbReference>
<evidence type="ECO:0000259" key="3">
    <source>
        <dbReference type="PROSITE" id="PS51186"/>
    </source>
</evidence>
<evidence type="ECO:0000256" key="1">
    <source>
        <dbReference type="ARBA" id="ARBA00022679"/>
    </source>
</evidence>
<gene>
    <name evidence="4" type="ORF">H8B09_06900</name>
</gene>
<dbReference type="InterPro" id="IPR050680">
    <property type="entry name" value="YpeA/RimI_acetyltransf"/>
</dbReference>
<evidence type="ECO:0000313" key="5">
    <source>
        <dbReference type="Proteomes" id="UP000609346"/>
    </source>
</evidence>
<accession>A0ABR8MR59</accession>
<dbReference type="Pfam" id="PF00583">
    <property type="entry name" value="Acetyltransf_1"/>
    <property type="match status" value="1"/>
</dbReference>
<comment type="caution">
    <text evidence="4">The sequence shown here is derived from an EMBL/GenBank/DDBJ whole genome shotgun (WGS) entry which is preliminary data.</text>
</comment>
<protein>
    <submittedName>
        <fullName evidence="4">GNAT family N-acetyltransferase</fullName>
    </submittedName>
</protein>
<proteinExistence type="predicted"/>
<keyword evidence="2" id="KW-0012">Acyltransferase</keyword>
<dbReference type="PANTHER" id="PTHR43420:SF47">
    <property type="entry name" value="N-ACETYLTRANSFERASE DOMAIN-CONTAINING PROTEIN"/>
    <property type="match status" value="1"/>
</dbReference>
<dbReference type="EMBL" id="JACXZA010000001">
    <property type="protein sequence ID" value="MBD3918477.1"/>
    <property type="molecule type" value="Genomic_DNA"/>
</dbReference>
<dbReference type="InterPro" id="IPR000182">
    <property type="entry name" value="GNAT_dom"/>
</dbReference>